<organism evidence="1">
    <name type="scientific">Utricularia reniformis</name>
    <dbReference type="NCBI Taxonomy" id="192314"/>
    <lineage>
        <taxon>Eukaryota</taxon>
        <taxon>Viridiplantae</taxon>
        <taxon>Streptophyta</taxon>
        <taxon>Embryophyta</taxon>
        <taxon>Tracheophyta</taxon>
        <taxon>Spermatophyta</taxon>
        <taxon>Magnoliopsida</taxon>
        <taxon>eudicotyledons</taxon>
        <taxon>Gunneridae</taxon>
        <taxon>Pentapetalae</taxon>
        <taxon>asterids</taxon>
        <taxon>lamiids</taxon>
        <taxon>Lamiales</taxon>
        <taxon>Lentibulariaceae</taxon>
        <taxon>Utricularia</taxon>
    </lineage>
</organism>
<protein>
    <submittedName>
        <fullName evidence="1">Uncharacterized protein</fullName>
    </submittedName>
</protein>
<dbReference type="EMBL" id="KY774314">
    <property type="protein sequence ID" value="ART30351.1"/>
    <property type="molecule type" value="Genomic_DNA"/>
</dbReference>
<name>A0A1Y0AYW9_9LAMI</name>
<proteinExistence type="predicted"/>
<reference evidence="1" key="1">
    <citation type="submission" date="2017-03" db="EMBL/GenBank/DDBJ databases">
        <title>The mitochondrial genome of the carnivorous plant Utricularia reniformis (Lentibulariaceae): structure, comparative analysis and evolutionary landmarks.</title>
        <authorList>
            <person name="Silva S.R."/>
            <person name="Alvarenga D.O."/>
            <person name="Michael T.P."/>
            <person name="Miranda V.F.O."/>
            <person name="Varani A.M."/>
        </authorList>
    </citation>
    <scope>NUCLEOTIDE SEQUENCE</scope>
</reference>
<dbReference type="AlphaFoldDB" id="A0A1Y0AYW9"/>
<evidence type="ECO:0000313" key="1">
    <source>
        <dbReference type="EMBL" id="ART30351.1"/>
    </source>
</evidence>
<sequence>MVEVISGRVELLLCLLNEWFHLFYHLNENGRLNNNELPSLVGAISPFPPAIPIVIGFRCTVSRRKSEKEEMAASFFLSFFIILESLVACKAKARIFP</sequence>
<keyword evidence="1" id="KW-0496">Mitochondrion</keyword>
<geneLocation type="mitochondrion" evidence="1"/>
<gene>
    <name evidence="1" type="ORF">AEK19_MT1122</name>
</gene>
<accession>A0A1Y0AYW9</accession>